<reference evidence="2 3" key="1">
    <citation type="submission" date="2022-12" db="EMBL/GenBank/DDBJ databases">
        <title>Genome Sequence of Deinococcus aquaticus Type Strain PB314.</title>
        <authorList>
            <person name="Albert C."/>
            <person name="Hill J."/>
            <person name="Boren L."/>
            <person name="Scholz-Ng S."/>
            <person name="Fatema N."/>
            <person name="Grosso R."/>
            <person name="Soboslay E."/>
            <person name="Tuohy J."/>
        </authorList>
    </citation>
    <scope>NUCLEOTIDE SEQUENCE [LARGE SCALE GENOMIC DNA]</scope>
    <source>
        <strain evidence="2 3">PB-314</strain>
    </source>
</reference>
<gene>
    <name evidence="2" type="ORF">M8445_09070</name>
</gene>
<keyword evidence="1" id="KW-0472">Membrane</keyword>
<feature type="transmembrane region" description="Helical" evidence="1">
    <location>
        <begin position="20"/>
        <end position="42"/>
    </location>
</feature>
<accession>A0ABY7UX85</accession>
<evidence type="ECO:0000313" key="2">
    <source>
        <dbReference type="EMBL" id="WDA57514.1"/>
    </source>
</evidence>
<dbReference type="Proteomes" id="UP001217044">
    <property type="component" value="Chromosome"/>
</dbReference>
<protein>
    <submittedName>
        <fullName evidence="2">Uncharacterized protein</fullName>
    </submittedName>
</protein>
<dbReference type="RefSeq" id="WP_273987452.1">
    <property type="nucleotide sequence ID" value="NZ_BAABQT010000007.1"/>
</dbReference>
<feature type="transmembrane region" description="Helical" evidence="1">
    <location>
        <begin position="48"/>
        <end position="67"/>
    </location>
</feature>
<dbReference type="EMBL" id="CP115165">
    <property type="protein sequence ID" value="WDA57514.1"/>
    <property type="molecule type" value="Genomic_DNA"/>
</dbReference>
<proteinExistence type="predicted"/>
<evidence type="ECO:0000256" key="1">
    <source>
        <dbReference type="SAM" id="Phobius"/>
    </source>
</evidence>
<sequence>MTTLRRASRRLHYRDRSLFWRGAALLIAGGGAALACLTAALLTAAGPWVLYLGCLTATVTAALAWWVDLEPGRVVQAVQSRRHPSR</sequence>
<name>A0ABY7UX85_9DEIO</name>
<organism evidence="2 3">
    <name type="scientific">Deinococcus aquaticus</name>
    <dbReference type="NCBI Taxonomy" id="328692"/>
    <lineage>
        <taxon>Bacteria</taxon>
        <taxon>Thermotogati</taxon>
        <taxon>Deinococcota</taxon>
        <taxon>Deinococci</taxon>
        <taxon>Deinococcales</taxon>
        <taxon>Deinococcaceae</taxon>
        <taxon>Deinococcus</taxon>
    </lineage>
</organism>
<keyword evidence="3" id="KW-1185">Reference proteome</keyword>
<keyword evidence="1" id="KW-1133">Transmembrane helix</keyword>
<keyword evidence="1" id="KW-0812">Transmembrane</keyword>
<evidence type="ECO:0000313" key="3">
    <source>
        <dbReference type="Proteomes" id="UP001217044"/>
    </source>
</evidence>